<dbReference type="CDD" id="cd00130">
    <property type="entry name" value="PAS"/>
    <property type="match status" value="2"/>
</dbReference>
<evidence type="ECO:0000259" key="7">
    <source>
        <dbReference type="PROSITE" id="PS50112"/>
    </source>
</evidence>
<dbReference type="NCBIfam" id="TIGR00229">
    <property type="entry name" value="sensory_box"/>
    <property type="match status" value="2"/>
</dbReference>
<dbReference type="InterPro" id="IPR013767">
    <property type="entry name" value="PAS_fold"/>
</dbReference>
<dbReference type="GO" id="GO:0016301">
    <property type="term" value="F:kinase activity"/>
    <property type="evidence" value="ECO:0007669"/>
    <property type="project" value="UniProtKB-KW"/>
</dbReference>
<sequence length="252" mass="27344">MESCDKLHGNLAAIHHSSQGGALTTALLKLDPIQQAIVSAAVDAIIISDAKGRILYFSPSAESLFGYSAEEATGANLNILMPETEAVRHDDYLREYQRTGKAAIIGKGRDVQGKRKDGIEFPLHLSVGETEIDGQSIFIGICHDLSDYRAALESQQQLSSLQEALFDAAVDGIICIDEQGQILAFNSGAEHLFGYRRDEVLGRNVKMLMPARQAYRHDGYIKSICAHNNQKLSALAGTLKPCVRTAALSLCT</sequence>
<reference evidence="8 9" key="1">
    <citation type="submission" date="2015-12" db="EMBL/GenBank/DDBJ databases">
        <title>Complete genome of Lacimicrobium alkaliphilum KCTC 32984.</title>
        <authorList>
            <person name="Kim S.-G."/>
            <person name="Lee Y.-J."/>
        </authorList>
    </citation>
    <scope>NUCLEOTIDE SEQUENCE [LARGE SCALE GENOMIC DNA]</scope>
    <source>
        <strain evidence="8 9">YelD216</strain>
    </source>
</reference>
<keyword evidence="3" id="KW-0418">Kinase</keyword>
<dbReference type="STRING" id="1526571.AT746_15225"/>
<evidence type="ECO:0000256" key="6">
    <source>
        <dbReference type="ARBA" id="ARBA00070616"/>
    </source>
</evidence>
<evidence type="ECO:0000313" key="9">
    <source>
        <dbReference type="Proteomes" id="UP000068447"/>
    </source>
</evidence>
<dbReference type="SUPFAM" id="SSF55785">
    <property type="entry name" value="PYP-like sensor domain (PAS domain)"/>
    <property type="match status" value="2"/>
</dbReference>
<dbReference type="Proteomes" id="UP000068447">
    <property type="component" value="Chromosome"/>
</dbReference>
<dbReference type="AlphaFoldDB" id="A0A0U3BCT2"/>
<evidence type="ECO:0000256" key="4">
    <source>
        <dbReference type="ARBA" id="ARBA00022840"/>
    </source>
</evidence>
<evidence type="ECO:0000256" key="3">
    <source>
        <dbReference type="ARBA" id="ARBA00022777"/>
    </source>
</evidence>
<keyword evidence="2" id="KW-0547">Nucleotide-binding</keyword>
<comment type="function">
    <text evidence="5">Putative oxygen sensor; modulates the activity of FixJ, a transcriptional activator of nitrogen fixation fixK gene. FixL probably acts as a kinase that phosphorylates FixJ.</text>
</comment>
<keyword evidence="1" id="KW-0808">Transferase</keyword>
<dbReference type="GO" id="GO:0006355">
    <property type="term" value="P:regulation of DNA-templated transcription"/>
    <property type="evidence" value="ECO:0007669"/>
    <property type="project" value="InterPro"/>
</dbReference>
<organism evidence="8 9">
    <name type="scientific">Lacimicrobium alkaliphilum</name>
    <dbReference type="NCBI Taxonomy" id="1526571"/>
    <lineage>
        <taxon>Bacteria</taxon>
        <taxon>Pseudomonadati</taxon>
        <taxon>Pseudomonadota</taxon>
        <taxon>Gammaproteobacteria</taxon>
        <taxon>Alteromonadales</taxon>
        <taxon>Alteromonadaceae</taxon>
        <taxon>Lacimicrobium</taxon>
    </lineage>
</organism>
<dbReference type="Pfam" id="PF00989">
    <property type="entry name" value="PAS"/>
    <property type="match status" value="2"/>
</dbReference>
<evidence type="ECO:0000256" key="1">
    <source>
        <dbReference type="ARBA" id="ARBA00022679"/>
    </source>
</evidence>
<dbReference type="InterPro" id="IPR035965">
    <property type="entry name" value="PAS-like_dom_sf"/>
</dbReference>
<protein>
    <recommendedName>
        <fullName evidence="6">Sensor protein FixL</fullName>
    </recommendedName>
</protein>
<dbReference type="InterPro" id="IPR052994">
    <property type="entry name" value="Tiny_macrocysts_regulators"/>
</dbReference>
<dbReference type="PANTHER" id="PTHR31600">
    <property type="entry name" value="TINY MACROCYSTS PROTEIN B-RELATED"/>
    <property type="match status" value="1"/>
</dbReference>
<evidence type="ECO:0000313" key="8">
    <source>
        <dbReference type="EMBL" id="ALS99477.1"/>
    </source>
</evidence>
<dbReference type="KEGG" id="lal:AT746_15225"/>
<gene>
    <name evidence="8" type="ORF">AT746_15225</name>
</gene>
<dbReference type="EMBL" id="CP013650">
    <property type="protein sequence ID" value="ALS99477.1"/>
    <property type="molecule type" value="Genomic_DNA"/>
</dbReference>
<dbReference type="Gene3D" id="3.30.450.20">
    <property type="entry name" value="PAS domain"/>
    <property type="match status" value="2"/>
</dbReference>
<evidence type="ECO:0000256" key="5">
    <source>
        <dbReference type="ARBA" id="ARBA00059827"/>
    </source>
</evidence>
<accession>A0A0U3BCT2</accession>
<dbReference type="PROSITE" id="PS50112">
    <property type="entry name" value="PAS"/>
    <property type="match status" value="2"/>
</dbReference>
<dbReference type="GO" id="GO:0005524">
    <property type="term" value="F:ATP binding"/>
    <property type="evidence" value="ECO:0007669"/>
    <property type="project" value="UniProtKB-KW"/>
</dbReference>
<keyword evidence="4" id="KW-0067">ATP-binding</keyword>
<dbReference type="SMART" id="SM00091">
    <property type="entry name" value="PAS"/>
    <property type="match status" value="2"/>
</dbReference>
<feature type="domain" description="PAS" evidence="7">
    <location>
        <begin position="37"/>
        <end position="100"/>
    </location>
</feature>
<evidence type="ECO:0000256" key="2">
    <source>
        <dbReference type="ARBA" id="ARBA00022741"/>
    </source>
</evidence>
<feature type="domain" description="PAS" evidence="7">
    <location>
        <begin position="154"/>
        <end position="210"/>
    </location>
</feature>
<keyword evidence="9" id="KW-1185">Reference proteome</keyword>
<proteinExistence type="predicted"/>
<dbReference type="PANTHER" id="PTHR31600:SF2">
    <property type="entry name" value="GAMETE ENRICHED GENE 10 PROTEIN-RELATED"/>
    <property type="match status" value="1"/>
</dbReference>
<name>A0A0U3BCT2_9ALTE</name>
<dbReference type="FunFam" id="3.30.450.20:FF:000060">
    <property type="entry name" value="Sensor protein FixL"/>
    <property type="match status" value="1"/>
</dbReference>
<dbReference type="InterPro" id="IPR000014">
    <property type="entry name" value="PAS"/>
</dbReference>